<proteinExistence type="predicted"/>
<gene>
    <name evidence="1" type="ORF">SAMN04487962_11839</name>
</gene>
<name>A0A1I0GJ46_9GAMM</name>
<evidence type="ECO:0000313" key="1">
    <source>
        <dbReference type="EMBL" id="SET70375.1"/>
    </source>
</evidence>
<protein>
    <submittedName>
        <fullName evidence="1">Uncharacterized protein</fullName>
    </submittedName>
</protein>
<dbReference type="Proteomes" id="UP000198762">
    <property type="component" value="Unassembled WGS sequence"/>
</dbReference>
<evidence type="ECO:0000313" key="2">
    <source>
        <dbReference type="Proteomes" id="UP000198762"/>
    </source>
</evidence>
<organism evidence="1 2">
    <name type="scientific">Marinobacter segnicrescens</name>
    <dbReference type="NCBI Taxonomy" id="430453"/>
    <lineage>
        <taxon>Bacteria</taxon>
        <taxon>Pseudomonadati</taxon>
        <taxon>Pseudomonadota</taxon>
        <taxon>Gammaproteobacteria</taxon>
        <taxon>Pseudomonadales</taxon>
        <taxon>Marinobacteraceae</taxon>
        <taxon>Marinobacter</taxon>
    </lineage>
</organism>
<keyword evidence="2" id="KW-1185">Reference proteome</keyword>
<reference evidence="2" key="1">
    <citation type="submission" date="2016-10" db="EMBL/GenBank/DDBJ databases">
        <authorList>
            <person name="Varghese N."/>
            <person name="Submissions S."/>
        </authorList>
    </citation>
    <scope>NUCLEOTIDE SEQUENCE [LARGE SCALE GENOMIC DNA]</scope>
    <source>
        <strain evidence="2">CGMCC 1.6489</strain>
    </source>
</reference>
<dbReference type="STRING" id="430453.SAMN04487962_11839"/>
<dbReference type="EMBL" id="FOHZ01000018">
    <property type="protein sequence ID" value="SET70375.1"/>
    <property type="molecule type" value="Genomic_DNA"/>
</dbReference>
<dbReference type="AlphaFoldDB" id="A0A1I0GJ46"/>
<accession>A0A1I0GJ46</accession>
<sequence length="217" mass="24875">MSYGVILAKILPQKYVADFLDGNLYMNTDAYFVTVESSDALRSDTHEGVDEAWQFKEISIRDSSGNWTPIGGAQSPLMYRYGEKESRNILCMYMFTDKPDFHFDERNIGFGDAAVIITDLKEFVRRYKAAAQDAGKRLLHGPVDYVDKRDYHGQMGPFRKFSEYQYQSEFRFVLFGENGEPPKPLKFSVGDIRDIAMVFSSNQLPELPKVKSQDGRN</sequence>